<comment type="caution">
    <text evidence="3">The sequence shown here is derived from an EMBL/GenBank/DDBJ whole genome shotgun (WGS) entry which is preliminary data.</text>
</comment>
<dbReference type="CDD" id="cd03794">
    <property type="entry name" value="GT4_WbuB-like"/>
    <property type="match status" value="1"/>
</dbReference>
<evidence type="ECO:0000313" key="3">
    <source>
        <dbReference type="EMBL" id="OGF61467.1"/>
    </source>
</evidence>
<dbReference type="GO" id="GO:0016757">
    <property type="term" value="F:glycosyltransferase activity"/>
    <property type="evidence" value="ECO:0007669"/>
    <property type="project" value="InterPro"/>
</dbReference>
<dbReference type="InterPro" id="IPR001296">
    <property type="entry name" value="Glyco_trans_1"/>
</dbReference>
<dbReference type="SUPFAM" id="SSF53756">
    <property type="entry name" value="UDP-Glycosyltransferase/glycogen phosphorylase"/>
    <property type="match status" value="1"/>
</dbReference>
<feature type="domain" description="Glycosyltransferase subfamily 4-like N-terminal" evidence="2">
    <location>
        <begin position="22"/>
        <end position="184"/>
    </location>
</feature>
<dbReference type="Pfam" id="PF00534">
    <property type="entry name" value="Glycos_transf_1"/>
    <property type="match status" value="1"/>
</dbReference>
<proteinExistence type="predicted"/>
<dbReference type="STRING" id="1817863.A2Y62_12120"/>
<dbReference type="Proteomes" id="UP000178943">
    <property type="component" value="Unassembled WGS sequence"/>
</dbReference>
<organism evidence="3 4">
    <name type="scientific">Candidatus Fischerbacteria bacterium RBG_13_37_8</name>
    <dbReference type="NCBI Taxonomy" id="1817863"/>
    <lineage>
        <taxon>Bacteria</taxon>
        <taxon>Candidatus Fischeribacteriota</taxon>
    </lineage>
</organism>
<reference evidence="3 4" key="1">
    <citation type="journal article" date="2016" name="Nat. Commun.">
        <title>Thousands of microbial genomes shed light on interconnected biogeochemical processes in an aquifer system.</title>
        <authorList>
            <person name="Anantharaman K."/>
            <person name="Brown C.T."/>
            <person name="Hug L.A."/>
            <person name="Sharon I."/>
            <person name="Castelle C.J."/>
            <person name="Probst A.J."/>
            <person name="Thomas B.C."/>
            <person name="Singh A."/>
            <person name="Wilkins M.J."/>
            <person name="Karaoz U."/>
            <person name="Brodie E.L."/>
            <person name="Williams K.H."/>
            <person name="Hubbard S.S."/>
            <person name="Banfield J.F."/>
        </authorList>
    </citation>
    <scope>NUCLEOTIDE SEQUENCE [LARGE SCALE GENOMIC DNA]</scope>
</reference>
<dbReference type="AlphaFoldDB" id="A0A1F5VDF2"/>
<evidence type="ECO:0000313" key="4">
    <source>
        <dbReference type="Proteomes" id="UP000178943"/>
    </source>
</evidence>
<feature type="domain" description="Glycosyl transferase family 1" evidence="1">
    <location>
        <begin position="195"/>
        <end position="360"/>
    </location>
</feature>
<evidence type="ECO:0000259" key="1">
    <source>
        <dbReference type="Pfam" id="PF00534"/>
    </source>
</evidence>
<accession>A0A1F5VDF2</accession>
<dbReference type="PANTHER" id="PTHR12526">
    <property type="entry name" value="GLYCOSYLTRANSFERASE"/>
    <property type="match status" value="1"/>
</dbReference>
<dbReference type="Gene3D" id="3.40.50.2000">
    <property type="entry name" value="Glycogen Phosphorylase B"/>
    <property type="match status" value="2"/>
</dbReference>
<sequence>MIAPEPFFQERGTPFSEFYRIKALLDMGHEVDLATYCIGEDIIMKGLSIHRTAKIPGISNVKVGPSFSKLPLDALLFLKSLRMMFKKNYDLIHTHEEGGLIGAILKSMFKKPHLYDMHSSLSEQFINFNVSRNRAVVGIIRFFEKFILKRSDSVIVICDRLKDVALALNKRARVTVIENTVNPEFYDYFPKHSEEKIDLSFRQGKKLALYIGTFEHYQGMDILVNAAKYVKERGAREIVFACIGGNTQQQKLLMQMVGEGGVSDMFYIAGRVSYIEAAKLIDEADILLSPRKEGVNTPLKIYSYLFAGKPIVATNLLTHTQILNNEVAYLCDANGECFGMTILEVLRDEEQAKRIGTSARTYFEREYAYVLYRKRVKRAVDVALSKEEKDG</sequence>
<evidence type="ECO:0008006" key="5">
    <source>
        <dbReference type="Google" id="ProtNLM"/>
    </source>
</evidence>
<protein>
    <recommendedName>
        <fullName evidence="5">Glycosyltransferase subfamily 4-like N-terminal domain-containing protein</fullName>
    </recommendedName>
</protein>
<evidence type="ECO:0000259" key="2">
    <source>
        <dbReference type="Pfam" id="PF13439"/>
    </source>
</evidence>
<gene>
    <name evidence="3" type="ORF">A2Y62_12120</name>
</gene>
<dbReference type="InterPro" id="IPR028098">
    <property type="entry name" value="Glyco_trans_4-like_N"/>
</dbReference>
<dbReference type="PANTHER" id="PTHR12526:SF622">
    <property type="entry name" value="GLYCOSYLTRANSFERASE (GROUP I)"/>
    <property type="match status" value="1"/>
</dbReference>
<dbReference type="Pfam" id="PF13439">
    <property type="entry name" value="Glyco_transf_4"/>
    <property type="match status" value="1"/>
</dbReference>
<dbReference type="EMBL" id="MFGW01000195">
    <property type="protein sequence ID" value="OGF61467.1"/>
    <property type="molecule type" value="Genomic_DNA"/>
</dbReference>
<name>A0A1F5VDF2_9BACT</name>